<evidence type="ECO:0000256" key="4">
    <source>
        <dbReference type="SAM" id="MobiDB-lite"/>
    </source>
</evidence>
<evidence type="ECO:0000259" key="6">
    <source>
        <dbReference type="PROSITE" id="PS51038"/>
    </source>
</evidence>
<dbReference type="GO" id="GO:0005634">
    <property type="term" value="C:nucleus"/>
    <property type="evidence" value="ECO:0007669"/>
    <property type="project" value="UniProtKB-SubCell"/>
</dbReference>
<evidence type="ECO:0000259" key="5">
    <source>
        <dbReference type="PROSITE" id="PS50013"/>
    </source>
</evidence>
<dbReference type="SUPFAM" id="SSF54160">
    <property type="entry name" value="Chromo domain-like"/>
    <property type="match status" value="1"/>
</dbReference>
<dbReference type="OrthoDB" id="2231705at2759"/>
<dbReference type="InterPro" id="IPR023780">
    <property type="entry name" value="Chromo_domain"/>
</dbReference>
<dbReference type="PROSITE" id="PS00598">
    <property type="entry name" value="CHROMO_1"/>
    <property type="match status" value="1"/>
</dbReference>
<evidence type="ECO:0000313" key="7">
    <source>
        <dbReference type="EMBL" id="PXF44341.1"/>
    </source>
</evidence>
<feature type="compositionally biased region" description="Basic and acidic residues" evidence="4">
    <location>
        <begin position="1"/>
        <end position="12"/>
    </location>
</feature>
<dbReference type="Pfam" id="PF00385">
    <property type="entry name" value="Chromo"/>
    <property type="match status" value="1"/>
</dbReference>
<dbReference type="InterPro" id="IPR001025">
    <property type="entry name" value="BAH_dom"/>
</dbReference>
<dbReference type="Gene3D" id="2.40.50.40">
    <property type="match status" value="1"/>
</dbReference>
<name>A0A2V3IQG0_9FLOR</name>
<dbReference type="SMART" id="SM00298">
    <property type="entry name" value="CHROMO"/>
    <property type="match status" value="1"/>
</dbReference>
<comment type="catalytic activity">
    <reaction evidence="3">
        <text>a 2'-deoxycytidine in DNA + S-adenosyl-L-methionine = a 5-methyl-2'-deoxycytidine in DNA + S-adenosyl-L-homocysteine + H(+)</text>
        <dbReference type="Rhea" id="RHEA:13681"/>
        <dbReference type="Rhea" id="RHEA-COMP:11369"/>
        <dbReference type="Rhea" id="RHEA-COMP:11370"/>
        <dbReference type="ChEBI" id="CHEBI:15378"/>
        <dbReference type="ChEBI" id="CHEBI:57856"/>
        <dbReference type="ChEBI" id="CHEBI:59789"/>
        <dbReference type="ChEBI" id="CHEBI:85452"/>
        <dbReference type="ChEBI" id="CHEBI:85454"/>
        <dbReference type="EC" id="2.1.1.37"/>
    </reaction>
</comment>
<evidence type="ECO:0000313" key="8">
    <source>
        <dbReference type="Proteomes" id="UP000247409"/>
    </source>
</evidence>
<proteinExistence type="predicted"/>
<dbReference type="GO" id="GO:0003682">
    <property type="term" value="F:chromatin binding"/>
    <property type="evidence" value="ECO:0007669"/>
    <property type="project" value="InterPro"/>
</dbReference>
<protein>
    <recommendedName>
        <fullName evidence="9">Chromo domain-containing protein</fullName>
    </recommendedName>
</protein>
<evidence type="ECO:0000256" key="3">
    <source>
        <dbReference type="ARBA" id="ARBA00047422"/>
    </source>
</evidence>
<feature type="region of interest" description="Disordered" evidence="4">
    <location>
        <begin position="1"/>
        <end position="52"/>
    </location>
</feature>
<dbReference type="InterPro" id="IPR000953">
    <property type="entry name" value="Chromo/chromo_shadow_dom"/>
</dbReference>
<dbReference type="GO" id="GO:0003886">
    <property type="term" value="F:DNA (cytosine-5-)-methyltransferase activity"/>
    <property type="evidence" value="ECO:0007669"/>
    <property type="project" value="UniProtKB-EC"/>
</dbReference>
<keyword evidence="2" id="KW-0539">Nucleus</keyword>
<comment type="subcellular location">
    <subcellularLocation>
        <location evidence="1">Nucleus</location>
    </subcellularLocation>
</comment>
<dbReference type="EMBL" id="NBIV01000094">
    <property type="protein sequence ID" value="PXF44341.1"/>
    <property type="molecule type" value="Genomic_DNA"/>
</dbReference>
<gene>
    <name evidence="7" type="ORF">BWQ96_05905</name>
</gene>
<keyword evidence="8" id="KW-1185">Reference proteome</keyword>
<evidence type="ECO:0000256" key="1">
    <source>
        <dbReference type="ARBA" id="ARBA00004123"/>
    </source>
</evidence>
<evidence type="ECO:0008006" key="9">
    <source>
        <dbReference type="Google" id="ProtNLM"/>
    </source>
</evidence>
<feature type="domain" description="Chromo" evidence="5">
    <location>
        <begin position="107"/>
        <end position="146"/>
    </location>
</feature>
<accession>A0A2V3IQG0</accession>
<comment type="caution">
    <text evidence="7">The sequence shown here is derived from an EMBL/GenBank/DDBJ whole genome shotgun (WGS) entry which is preliminary data.</text>
</comment>
<dbReference type="InterPro" id="IPR023779">
    <property type="entry name" value="Chromodomain_CS"/>
</dbReference>
<evidence type="ECO:0000256" key="2">
    <source>
        <dbReference type="ARBA" id="ARBA00023242"/>
    </source>
</evidence>
<reference evidence="7 8" key="1">
    <citation type="journal article" date="2018" name="Mol. Biol. Evol.">
        <title>Analysis of the draft genome of the red seaweed Gracilariopsis chorda provides insights into genome size evolution in Rhodophyta.</title>
        <authorList>
            <person name="Lee J."/>
            <person name="Yang E.C."/>
            <person name="Graf L."/>
            <person name="Yang J.H."/>
            <person name="Qiu H."/>
            <person name="Zel Zion U."/>
            <person name="Chan C.X."/>
            <person name="Stephens T.G."/>
            <person name="Weber A.P.M."/>
            <person name="Boo G.H."/>
            <person name="Boo S.M."/>
            <person name="Kim K.M."/>
            <person name="Shin Y."/>
            <person name="Jung M."/>
            <person name="Lee S.J."/>
            <person name="Yim H.S."/>
            <person name="Lee J.H."/>
            <person name="Bhattacharya D."/>
            <person name="Yoon H.S."/>
        </authorList>
    </citation>
    <scope>NUCLEOTIDE SEQUENCE [LARGE SCALE GENOMIC DNA]</scope>
    <source>
        <strain evidence="7 8">SKKU-2015</strain>
        <tissue evidence="7">Whole body</tissue>
    </source>
</reference>
<feature type="domain" description="BAH" evidence="6">
    <location>
        <begin position="88"/>
        <end position="180"/>
    </location>
</feature>
<dbReference type="PROSITE" id="PS51038">
    <property type="entry name" value="BAH"/>
    <property type="match status" value="1"/>
</dbReference>
<sequence>MPDTVPPEKEEPPWTSIEHQATRSVVGPPIELEQPKKKLKATAEPEETGDSMTMGQEWSVVRSPDMRQLATRNLSSQGYQIEDTRKLTATAEGELTETGEPEIDEKYVIKRIVALGWDDEDNSPLFRVRWYGYPSDSNTWEPTAHLSLSLVLAYCRRAKLDEENINATLVSLIVLGRTSS</sequence>
<dbReference type="Proteomes" id="UP000247409">
    <property type="component" value="Unassembled WGS sequence"/>
</dbReference>
<dbReference type="InterPro" id="IPR016197">
    <property type="entry name" value="Chromo-like_dom_sf"/>
</dbReference>
<organism evidence="7 8">
    <name type="scientific">Gracilariopsis chorda</name>
    <dbReference type="NCBI Taxonomy" id="448386"/>
    <lineage>
        <taxon>Eukaryota</taxon>
        <taxon>Rhodophyta</taxon>
        <taxon>Florideophyceae</taxon>
        <taxon>Rhodymeniophycidae</taxon>
        <taxon>Gracilariales</taxon>
        <taxon>Gracilariaceae</taxon>
        <taxon>Gracilariopsis</taxon>
    </lineage>
</organism>
<dbReference type="PROSITE" id="PS50013">
    <property type="entry name" value="CHROMO_2"/>
    <property type="match status" value="1"/>
</dbReference>
<dbReference type="AlphaFoldDB" id="A0A2V3IQG0"/>